<keyword evidence="3 4" id="KW-0326">Glycosidase</keyword>
<dbReference type="Gene3D" id="2.115.10.20">
    <property type="entry name" value="Glycosyl hydrolase domain, family 43"/>
    <property type="match status" value="2"/>
</dbReference>
<evidence type="ECO:0000313" key="5">
    <source>
        <dbReference type="EMBL" id="OGM98317.1"/>
    </source>
</evidence>
<dbReference type="InterPro" id="IPR051214">
    <property type="entry name" value="GH32_Enzymes"/>
</dbReference>
<comment type="similarity">
    <text evidence="1 4">Belongs to the glycosyl hydrolase 43 family.</text>
</comment>
<evidence type="ECO:0000256" key="4">
    <source>
        <dbReference type="RuleBase" id="RU361187"/>
    </source>
</evidence>
<keyword evidence="2 4" id="KW-0378">Hydrolase</keyword>
<dbReference type="PANTHER" id="PTHR43101:SF1">
    <property type="entry name" value="BETA-FRUCTOSIDASE"/>
    <property type="match status" value="1"/>
</dbReference>
<dbReference type="EMBL" id="MGJB01000017">
    <property type="protein sequence ID" value="OGM98317.1"/>
    <property type="molecule type" value="Genomic_DNA"/>
</dbReference>
<dbReference type="Proteomes" id="UP000176893">
    <property type="component" value="Unassembled WGS sequence"/>
</dbReference>
<evidence type="ECO:0008006" key="7">
    <source>
        <dbReference type="Google" id="ProtNLM"/>
    </source>
</evidence>
<proteinExistence type="inferred from homology"/>
<evidence type="ECO:0000313" key="6">
    <source>
        <dbReference type="Proteomes" id="UP000176893"/>
    </source>
</evidence>
<dbReference type="GO" id="GO:0004553">
    <property type="term" value="F:hydrolase activity, hydrolyzing O-glycosyl compounds"/>
    <property type="evidence" value="ECO:0007669"/>
    <property type="project" value="InterPro"/>
</dbReference>
<reference evidence="5 6" key="1">
    <citation type="journal article" date="2016" name="Nat. Commun.">
        <title>Thousands of microbial genomes shed light on interconnected biogeochemical processes in an aquifer system.</title>
        <authorList>
            <person name="Anantharaman K."/>
            <person name="Brown C.T."/>
            <person name="Hug L.A."/>
            <person name="Sharon I."/>
            <person name="Castelle C.J."/>
            <person name="Probst A.J."/>
            <person name="Thomas B.C."/>
            <person name="Singh A."/>
            <person name="Wilkins M.J."/>
            <person name="Karaoz U."/>
            <person name="Brodie E.L."/>
            <person name="Williams K.H."/>
            <person name="Hubbard S.S."/>
            <person name="Banfield J.F."/>
        </authorList>
    </citation>
    <scope>NUCLEOTIDE SEQUENCE [LARGE SCALE GENOMIC DNA]</scope>
</reference>
<dbReference type="InterPro" id="IPR006710">
    <property type="entry name" value="Glyco_hydro_43"/>
</dbReference>
<dbReference type="AlphaFoldDB" id="A0A1F8ECH9"/>
<accession>A0A1F8ECH9</accession>
<dbReference type="SUPFAM" id="SSF75005">
    <property type="entry name" value="Arabinanase/levansucrase/invertase"/>
    <property type="match status" value="1"/>
</dbReference>
<protein>
    <recommendedName>
        <fullName evidence="7">Glycosyl hydrolase family 32 N-terminal domain-containing protein</fullName>
    </recommendedName>
</protein>
<gene>
    <name evidence="5" type="ORF">A2649_03465</name>
</gene>
<organism evidence="5 6">
    <name type="scientific">Candidatus Yanofskybacteria bacterium RIFCSPHIGHO2_01_FULL_41_26</name>
    <dbReference type="NCBI Taxonomy" id="1802661"/>
    <lineage>
        <taxon>Bacteria</taxon>
        <taxon>Candidatus Yanofskyibacteriota</taxon>
    </lineage>
</organism>
<comment type="caution">
    <text evidence="5">The sequence shown here is derived from an EMBL/GenBank/DDBJ whole genome shotgun (WGS) entry which is preliminary data.</text>
</comment>
<evidence type="ECO:0000256" key="2">
    <source>
        <dbReference type="ARBA" id="ARBA00022801"/>
    </source>
</evidence>
<dbReference type="GO" id="GO:0005975">
    <property type="term" value="P:carbohydrate metabolic process"/>
    <property type="evidence" value="ECO:0007669"/>
    <property type="project" value="InterPro"/>
</dbReference>
<dbReference type="Pfam" id="PF04616">
    <property type="entry name" value="Glyco_hydro_43"/>
    <property type="match status" value="1"/>
</dbReference>
<dbReference type="PANTHER" id="PTHR43101">
    <property type="entry name" value="BETA-FRUCTOSIDASE"/>
    <property type="match status" value="1"/>
</dbReference>
<name>A0A1F8ECH9_9BACT</name>
<evidence type="ECO:0000256" key="1">
    <source>
        <dbReference type="ARBA" id="ARBA00009865"/>
    </source>
</evidence>
<dbReference type="STRING" id="1802661.A2649_03465"/>
<evidence type="ECO:0000256" key="3">
    <source>
        <dbReference type="ARBA" id="ARBA00023295"/>
    </source>
</evidence>
<dbReference type="InterPro" id="IPR023296">
    <property type="entry name" value="Glyco_hydro_beta-prop_sf"/>
</dbReference>
<sequence>MANFYQHKNYSFQDFDLLVDDGVIYACYIKKAPRLIGEHDSRQPNIYAMAKSKDSVNWEEVGDIILPVPNSWEESIWAGGISKQNDKYVIYYTGTTMKGRNDFCKIGKAYSEDLAHWEKDLENPVFIFDSQSPYYSDEKKLAFRDPFFFEHEGRKYILFCAKDKKQPAGKQGCIGVAEETEQNKFCWMPPIFSPGIYFDGLECPALYKIKDKWYLLYGIDMENDEKAFRYAVADSPFGPYKTFKDNQLLSSNNYTCRIINFGGKNLLYHWFRDNQNGKTRERLAPPKGVHILEDGRISLSEI</sequence>